<evidence type="ECO:0000313" key="4">
    <source>
        <dbReference type="Proteomes" id="UP000017090"/>
    </source>
</evidence>
<proteinExistence type="inferred from homology"/>
<comment type="caution">
    <text evidence="3">The sequence shown here is derived from an EMBL/GenBank/DDBJ whole genome shotgun (WGS) entry which is preliminary data.</text>
</comment>
<dbReference type="CDD" id="cd22359">
    <property type="entry name" value="SfsA-like_bacterial"/>
    <property type="match status" value="1"/>
</dbReference>
<comment type="similarity">
    <text evidence="1">Belongs to the SfsA family.</text>
</comment>
<dbReference type="HAMAP" id="MF_00095">
    <property type="entry name" value="SfsA"/>
    <property type="match status" value="1"/>
</dbReference>
<dbReference type="EMBL" id="AWXA01000041">
    <property type="protein sequence ID" value="ERT58736.1"/>
    <property type="molecule type" value="Genomic_DNA"/>
</dbReference>
<dbReference type="Gene3D" id="3.40.1350.60">
    <property type="match status" value="1"/>
</dbReference>
<organism evidence="3 4">
    <name type="scientific">Megasphaera vaginalis</name>
    <name type="common">ex Srinivasan et al. 2021</name>
    <dbReference type="NCBI Taxonomy" id="1111454"/>
    <lineage>
        <taxon>Bacteria</taxon>
        <taxon>Bacillati</taxon>
        <taxon>Bacillota</taxon>
        <taxon>Negativicutes</taxon>
        <taxon>Veillonellales</taxon>
        <taxon>Veillonellaceae</taxon>
        <taxon>Megasphaera</taxon>
    </lineage>
</organism>
<dbReference type="CDD" id="cd10441">
    <property type="entry name" value="GIY-YIG_COG1833"/>
    <property type="match status" value="1"/>
</dbReference>
<dbReference type="GO" id="GO:0003677">
    <property type="term" value="F:DNA binding"/>
    <property type="evidence" value="ECO:0007669"/>
    <property type="project" value="InterPro"/>
</dbReference>
<sequence>MEKRDLIKASFIDRPNRFIVHAAADAGVVTCHLPNPGRLWELLFPGVTLWLRRAAAQGKVRRKTAYDVVGIERDGVPVLMDTQYTNDVAASLIERQAVPGWEGWHVFRREVTIGESRFDLLLKKGEELFFVEVKSCSLFGSDGGAMFPDAVTERGRKHLLHLVALKRQGFRTGLLFLVQWPRARWFLPDYHTDPAFAAAFYEAAPYLDWKALAVAWDETFTLPEPRGLLAYPEDVLRRENRDGGDYLIVVEMPADATVAIGSLGPVFFAKGFYVYVGSAKRNLSARLARHGRRRKKLRWHFDYLRAVAEIVAPIPIRTADDLECELARAVGAVADRTVPRFGCSDCSCDSHLFAFNENPMNNRTFMRIIEDFRINRLGNML</sequence>
<evidence type="ECO:0000256" key="1">
    <source>
        <dbReference type="HAMAP-Rule" id="MF_00095"/>
    </source>
</evidence>
<reference evidence="3 4" key="1">
    <citation type="submission" date="2013-09" db="EMBL/GenBank/DDBJ databases">
        <authorList>
            <person name="Durkin A.S."/>
            <person name="Haft D.R."/>
            <person name="McCorrison J."/>
            <person name="Torralba M."/>
            <person name="Gillis M."/>
            <person name="Haft D.H."/>
            <person name="Methe B."/>
            <person name="Sutton G."/>
            <person name="Nelson K.E."/>
        </authorList>
    </citation>
    <scope>NUCLEOTIDE SEQUENCE [LARGE SCALE GENOMIC DNA]</scope>
    <source>
        <strain evidence="3 4">BV3C16-1</strain>
    </source>
</reference>
<name>U7UHG5_9FIRM</name>
<dbReference type="SMART" id="SM00465">
    <property type="entry name" value="GIYc"/>
    <property type="match status" value="1"/>
</dbReference>
<protein>
    <recommendedName>
        <fullName evidence="1">Sugar fermentation stimulation protein homolog</fullName>
    </recommendedName>
</protein>
<keyword evidence="4" id="KW-1185">Reference proteome</keyword>
<dbReference type="PANTHER" id="PTHR30545">
    <property type="entry name" value="SUGAR FERMENTATION STIMULATION PROTEIN A"/>
    <property type="match status" value="1"/>
</dbReference>
<dbReference type="InterPro" id="IPR040452">
    <property type="entry name" value="SfsA_C"/>
</dbReference>
<dbReference type="eggNOG" id="COG1833">
    <property type="taxonomic scope" value="Bacteria"/>
</dbReference>
<dbReference type="Pfam" id="PF01986">
    <property type="entry name" value="DUF123"/>
    <property type="match status" value="1"/>
</dbReference>
<accession>U7UHG5</accession>
<dbReference type="AlphaFoldDB" id="U7UHG5"/>
<dbReference type="OrthoDB" id="9802365at2"/>
<dbReference type="NCBIfam" id="TIGR00230">
    <property type="entry name" value="sfsA"/>
    <property type="match status" value="1"/>
</dbReference>
<dbReference type="Gene3D" id="2.40.50.580">
    <property type="match status" value="1"/>
</dbReference>
<dbReference type="RefSeq" id="WP_023054035.1">
    <property type="nucleotide sequence ID" value="NZ_AWXA01000041.1"/>
</dbReference>
<dbReference type="Proteomes" id="UP000017090">
    <property type="component" value="Unassembled WGS sequence"/>
</dbReference>
<dbReference type="Pfam" id="PF17746">
    <property type="entry name" value="SfsA_N"/>
    <property type="match status" value="1"/>
</dbReference>
<dbReference type="eggNOG" id="COG1489">
    <property type="taxonomic scope" value="Bacteria"/>
</dbReference>
<dbReference type="STRING" id="1111454.HMPREF1250_1845"/>
<dbReference type="PANTHER" id="PTHR30545:SF2">
    <property type="entry name" value="SUGAR FERMENTATION STIMULATION PROTEIN A"/>
    <property type="match status" value="1"/>
</dbReference>
<dbReference type="InterPro" id="IPR041465">
    <property type="entry name" value="SfsA_N"/>
</dbReference>
<evidence type="ECO:0000313" key="3">
    <source>
        <dbReference type="EMBL" id="ERT58736.1"/>
    </source>
</evidence>
<dbReference type="InterPro" id="IPR005224">
    <property type="entry name" value="SfsA"/>
</dbReference>
<dbReference type="InterPro" id="IPR002837">
    <property type="entry name" value="DUF123"/>
</dbReference>
<dbReference type="PATRIC" id="fig|1111454.3.peg.1512"/>
<dbReference type="InterPro" id="IPR000305">
    <property type="entry name" value="GIY-YIG_endonuc"/>
</dbReference>
<feature type="domain" description="GIY-YIG" evidence="2">
    <location>
        <begin position="260"/>
        <end position="356"/>
    </location>
</feature>
<gene>
    <name evidence="1 3" type="primary">sfsA</name>
    <name evidence="3" type="ORF">HMPREF1250_1845</name>
</gene>
<dbReference type="Pfam" id="PF03749">
    <property type="entry name" value="SfsA"/>
    <property type="match status" value="1"/>
</dbReference>
<evidence type="ECO:0000259" key="2">
    <source>
        <dbReference type="SMART" id="SM00465"/>
    </source>
</evidence>